<keyword evidence="1" id="KW-0732">Signal</keyword>
<dbReference type="STRING" id="681398.PJIAN_4740"/>
<protein>
    <submittedName>
        <fullName evidence="3">Immunoglobulin domain-containing protein</fullName>
    </submittedName>
</protein>
<sequence>MKTQVYSSSPKRKQTFLISFLVMLFCALCSTNLYAQDQEAYVETDAPDYAPGSTVLIAGEYWTPGETVYLKVTHLSPLPVPDVTGVTPNPYDAWTVIADANGEVHATWYVNDFEAGAQLQLEAYTASGYDYRVFFTDGAGKTNYYPSSYINFSGENSYCKDATASPLSISWNNTACTYAPGNKDTYLPIIITWYKNTTNSTTDGTAVAIDNTKTASTTSATYTPPTNAVGTLYYYVTVSWSGGNSGNGCSALGAITSGIQTITINTTPSITTQPNSTTITYGANTSFTVAASGTTPLSYKWQVNTGSGFTDISNGGVYSGATSVTLTLTKPAVAMSGYQYRCVVSNICGSVTSNAAALTVNKAESTITATGPTSFTYSGSPQGPDGSSVTGSTGTVTFSYIGMSNGSVAYGPLAAKPTLAGTYSVLATVAADDNFNGKTSVAYNFTIGKAESTITATGTTSFTYSGSPQGPASADVTGSTGPVTYSYSGTGSTSYGLSATAPTNAGTYVVTATVVVDANYNGATSDGYAFTIGKAASVTTVTITGAPFTYSGSAITPASVTVTGAGGLSLTPTVDYANNINAGTATASYTYAGDANHEGSSDSKSFTIGKAASTTVVAITGAPFTYAGSAITPASVTVTGAGGLSLTPDPVYDNNINAGTATASYTYAGDANHTGSSDSKIFTIGQKSATVVADAKSKTYGDDNPALTAVASGAVPGGDAINYNLATTAVKLSSIGDYPITVTLGSNPNYNVTKTDNTLTVTKADLTVVNTDRSKVYGAVLTNADYAGSITGIQAGDDITITRASTGDAANATVAGSTYPIVGTLVDPDSRLANYTVTNPNGALTVTKADLTVVNTDRSKVYGVVLTNADYAGSITGIQAGDNITITRASTGDAANATVAGSTYPIVGTLVDPNGRLDNYNVTNPNGALTVTKADLTVVNTDRSKVYGAVLTNADYAGSITGIQAGDNITITRASTGDAANATVAGSTYPIVGTLVDPNGRLDNYNVTNPDGALTVTAKAASVVVDAKSKTYGEDNPTLTAVVSGTVNGDNLNYTLGTIAEKFSNVGAYPISITLGSNPNYIVTPTDALLIIGQKAISVTANDGQTKLYGNNDPVLTYQITSGSLVNGDALNGQLGRDGGENVGSYPINQGTLANSNYNITFTNANFTITPRSVVVTPNSGQGKKYGSSDPALLYGTNPALLPNGSTVNLNGSLMRSPGENVGNYSILQNNIVTANNPNYTITFTDGIMFAITPSSVTATVTMNKDSVQYSDVAIFTATIAGGAPLLSGGPQAATSATFYVGTQPMGPANLTVNGKDLVATLSATLLETIADQMMPGSKTLRVNFNGINSNYDVPASVTSNVMLARENAIVNYSGVQFASTSGISSSTAIVTLAATIQDITAIIDNPKYDAYPGDIRKAKVRFMNMDSNTPITDWLPVALINSTDLKTGTVMFDWTTNIGSNDALQFTLGVQVDGYYVGTSDNTIVTVAKPLDNFVTGGGNLLLTNAVSGTKDGDIGSKLNFGFNVKYDASKNELKGHFNAIIFRTEDQWGHKCMPNHGMLHQFKIDGDDMISLAVVPATATSPAMATFTGKLDIRDNQHSNILFANGATVMVTMTDYGQPGKNDRLGITVWNPDGSLLFSSNWGLIRTAEQKLNDGNLEIHSKVVFKTGSIQPTVTLVATPTSGVKGTPITFNVTVKGSKNMPTGSVTFKDNETGTVLTTVLLSNGTATFTTSSLGVGPHNVDAYYGGNNTYSSADDDAMIEITMPLNSSAFNSEHPDPIELNVYPNPFGSHLFFKLQTPEDAHALLEIFDISGRKIAVAFDQVVSGNQLYAIDYAPAGNVATGMLIYRLTVGQKVYMGKVIYQPR</sequence>
<dbReference type="EMBL" id="BDCR01000004">
    <property type="protein sequence ID" value="GAT64191.1"/>
    <property type="molecule type" value="Genomic_DNA"/>
</dbReference>
<feature type="domain" description="Ig-like" evidence="2">
    <location>
        <begin position="268"/>
        <end position="359"/>
    </location>
</feature>
<reference evidence="4" key="1">
    <citation type="submission" date="2016-04" db="EMBL/GenBank/DDBJ databases">
        <title>Draft genome sequence of Paludibacter jiangxiensis strain NM7.</title>
        <authorList>
            <person name="Qiu Y."/>
            <person name="Matsuura N."/>
            <person name="Ohashi A."/>
            <person name="Tourlousse M.D."/>
            <person name="Sekiguchi Y."/>
        </authorList>
    </citation>
    <scope>NUCLEOTIDE SEQUENCE [LARGE SCALE GENOMIC DNA]</scope>
    <source>
        <strain evidence="4">NM7</strain>
    </source>
</reference>
<dbReference type="Proteomes" id="UP000076586">
    <property type="component" value="Unassembled WGS sequence"/>
</dbReference>
<dbReference type="OrthoDB" id="994172at2"/>
<accession>A0A171AS78</accession>
<dbReference type="InterPro" id="IPR013783">
    <property type="entry name" value="Ig-like_fold"/>
</dbReference>
<keyword evidence="4" id="KW-1185">Reference proteome</keyword>
<feature type="chain" id="PRO_5007905321" evidence="1">
    <location>
        <begin position="36"/>
        <end position="1867"/>
    </location>
</feature>
<evidence type="ECO:0000313" key="4">
    <source>
        <dbReference type="Proteomes" id="UP000076586"/>
    </source>
</evidence>
<reference evidence="4" key="2">
    <citation type="journal article" date="2017" name="Genome Announc.">
        <title>Draft genome sequence of Paludibacter jiangxiensis NM7(T), a propionate-producing fermentative bacterium.</title>
        <authorList>
            <person name="Qiu Y.-L."/>
            <person name="Tourlousse D.M."/>
            <person name="Matsuura N."/>
            <person name="Ohashi A."/>
            <person name="Sekiguchi Y."/>
        </authorList>
    </citation>
    <scope>NUCLEOTIDE SEQUENCE [LARGE SCALE GENOMIC DNA]</scope>
    <source>
        <strain evidence="4">NM7</strain>
    </source>
</reference>
<evidence type="ECO:0000256" key="1">
    <source>
        <dbReference type="SAM" id="SignalP"/>
    </source>
</evidence>
<dbReference type="InterPro" id="IPR032109">
    <property type="entry name" value="Big_3_5"/>
</dbReference>
<dbReference type="Gene3D" id="2.60.40.10">
    <property type="entry name" value="Immunoglobulins"/>
    <property type="match status" value="2"/>
</dbReference>
<dbReference type="InterPro" id="IPR036179">
    <property type="entry name" value="Ig-like_dom_sf"/>
</dbReference>
<dbReference type="Pfam" id="PF13927">
    <property type="entry name" value="Ig_3"/>
    <property type="match status" value="1"/>
</dbReference>
<feature type="signal peptide" evidence="1">
    <location>
        <begin position="1"/>
        <end position="35"/>
    </location>
</feature>
<dbReference type="Pfam" id="PF18676">
    <property type="entry name" value="MBG_2"/>
    <property type="match status" value="4"/>
</dbReference>
<comment type="caution">
    <text evidence="3">The sequence shown here is derived from an EMBL/GenBank/DDBJ whole genome shotgun (WGS) entry which is preliminary data.</text>
</comment>
<evidence type="ECO:0000313" key="3">
    <source>
        <dbReference type="EMBL" id="GAT64191.1"/>
    </source>
</evidence>
<dbReference type="SUPFAM" id="SSF48726">
    <property type="entry name" value="Immunoglobulin"/>
    <property type="match status" value="1"/>
</dbReference>
<dbReference type="RefSeq" id="WP_068706062.1">
    <property type="nucleotide sequence ID" value="NZ_BDCR01000004.1"/>
</dbReference>
<gene>
    <name evidence="3" type="ORF">PJIAN_4740</name>
</gene>
<organism evidence="3 4">
    <name type="scientific">Paludibacter jiangxiensis</name>
    <dbReference type="NCBI Taxonomy" id="681398"/>
    <lineage>
        <taxon>Bacteria</taxon>
        <taxon>Pseudomonadati</taxon>
        <taxon>Bacteroidota</taxon>
        <taxon>Bacteroidia</taxon>
        <taxon>Bacteroidales</taxon>
        <taxon>Paludibacteraceae</taxon>
        <taxon>Paludibacter</taxon>
    </lineage>
</organism>
<dbReference type="Gene3D" id="3.30.160.710">
    <property type="match status" value="1"/>
</dbReference>
<dbReference type="PROSITE" id="PS50835">
    <property type="entry name" value="IG_LIKE"/>
    <property type="match status" value="1"/>
</dbReference>
<proteinExistence type="predicted"/>
<dbReference type="Pfam" id="PF16640">
    <property type="entry name" value="Big_3_5"/>
    <property type="match status" value="1"/>
</dbReference>
<dbReference type="InterPro" id="IPR007110">
    <property type="entry name" value="Ig-like_dom"/>
</dbReference>
<evidence type="ECO:0000259" key="2">
    <source>
        <dbReference type="PROSITE" id="PS50835"/>
    </source>
</evidence>
<dbReference type="InterPro" id="IPR041286">
    <property type="entry name" value="MBG_2"/>
</dbReference>
<name>A0A171AS78_9BACT</name>